<dbReference type="PROSITE" id="PS50935">
    <property type="entry name" value="SSB"/>
    <property type="match status" value="1"/>
</dbReference>
<proteinExistence type="predicted"/>
<dbReference type="EMBL" id="JADKPN010000013">
    <property type="protein sequence ID" value="MBF4765065.1"/>
    <property type="molecule type" value="Genomic_DNA"/>
</dbReference>
<dbReference type="Gene3D" id="2.40.50.140">
    <property type="entry name" value="Nucleic acid-binding proteins"/>
    <property type="match status" value="1"/>
</dbReference>
<dbReference type="SUPFAM" id="SSF50249">
    <property type="entry name" value="Nucleic acid-binding proteins"/>
    <property type="match status" value="1"/>
</dbReference>
<keyword evidence="1 2" id="KW-0238">DNA-binding</keyword>
<evidence type="ECO:0000313" key="3">
    <source>
        <dbReference type="EMBL" id="MBF4765065.1"/>
    </source>
</evidence>
<accession>A0A930VHW6</accession>
<dbReference type="CDD" id="cd04496">
    <property type="entry name" value="SSB_OBF"/>
    <property type="match status" value="1"/>
</dbReference>
<gene>
    <name evidence="3" type="ORF">ISU07_18185</name>
</gene>
<dbReference type="Pfam" id="PF00436">
    <property type="entry name" value="SSB"/>
    <property type="match status" value="1"/>
</dbReference>
<comment type="caution">
    <text evidence="3">The sequence shown here is derived from an EMBL/GenBank/DDBJ whole genome shotgun (WGS) entry which is preliminary data.</text>
</comment>
<protein>
    <submittedName>
        <fullName evidence="3">Single-stranded DNA-binding protein</fullName>
    </submittedName>
</protein>
<dbReference type="InterPro" id="IPR000424">
    <property type="entry name" value="Primosome_PriB/ssb"/>
</dbReference>
<evidence type="ECO:0000256" key="1">
    <source>
        <dbReference type="ARBA" id="ARBA00023125"/>
    </source>
</evidence>
<dbReference type="RefSeq" id="WP_194708258.1">
    <property type="nucleotide sequence ID" value="NZ_JADKPN010000013.1"/>
</dbReference>
<dbReference type="InterPro" id="IPR012340">
    <property type="entry name" value="NA-bd_OB-fold"/>
</dbReference>
<evidence type="ECO:0000313" key="4">
    <source>
        <dbReference type="Proteomes" id="UP000640489"/>
    </source>
</evidence>
<name>A0A930VHW6_9ACTN</name>
<sequence>MKTGKEPDKTEDTTVVVNEVRLQGRLSRDPESRTLPSGDEMWTFLLVVPRPPGGRSRQSVDAIDCVVWGGRVRASVAGWAADDVVEVSGPLRKRFFQGGSGAASRVEVEVTAGRMVKRAAARREASA</sequence>
<reference evidence="3" key="1">
    <citation type="submission" date="2020-11" db="EMBL/GenBank/DDBJ databases">
        <title>Nocardioides sp. nov., isolated from Soil of Cynanchum wilfordii Hemsley rhizosphere.</title>
        <authorList>
            <person name="Lee J.-S."/>
            <person name="Suh M.K."/>
            <person name="Kim J.-S."/>
        </authorList>
    </citation>
    <scope>NUCLEOTIDE SEQUENCE</scope>
    <source>
        <strain evidence="3">KCTC 19275</strain>
    </source>
</reference>
<keyword evidence="4" id="KW-1185">Reference proteome</keyword>
<organism evidence="3 4">
    <name type="scientific">Nocardioides islandensis</name>
    <dbReference type="NCBI Taxonomy" id="433663"/>
    <lineage>
        <taxon>Bacteria</taxon>
        <taxon>Bacillati</taxon>
        <taxon>Actinomycetota</taxon>
        <taxon>Actinomycetes</taxon>
        <taxon>Propionibacteriales</taxon>
        <taxon>Nocardioidaceae</taxon>
        <taxon>Nocardioides</taxon>
    </lineage>
</organism>
<dbReference type="GO" id="GO:0003697">
    <property type="term" value="F:single-stranded DNA binding"/>
    <property type="evidence" value="ECO:0007669"/>
    <property type="project" value="InterPro"/>
</dbReference>
<evidence type="ECO:0000256" key="2">
    <source>
        <dbReference type="PROSITE-ProRule" id="PRU00252"/>
    </source>
</evidence>
<dbReference type="AlphaFoldDB" id="A0A930VHW6"/>
<dbReference type="Proteomes" id="UP000640489">
    <property type="component" value="Unassembled WGS sequence"/>
</dbReference>